<evidence type="ECO:0000313" key="2">
    <source>
        <dbReference type="EMBL" id="SHH90163.1"/>
    </source>
</evidence>
<dbReference type="AlphaFoldDB" id="A0A1M5WT07"/>
<organism evidence="2 3">
    <name type="scientific">Desulfosporosinus lacus DSM 15449</name>
    <dbReference type="NCBI Taxonomy" id="1121420"/>
    <lineage>
        <taxon>Bacteria</taxon>
        <taxon>Bacillati</taxon>
        <taxon>Bacillota</taxon>
        <taxon>Clostridia</taxon>
        <taxon>Eubacteriales</taxon>
        <taxon>Desulfitobacteriaceae</taxon>
        <taxon>Desulfosporosinus</taxon>
    </lineage>
</organism>
<feature type="compositionally biased region" description="Polar residues" evidence="1">
    <location>
        <begin position="17"/>
        <end position="31"/>
    </location>
</feature>
<dbReference type="Proteomes" id="UP000183954">
    <property type="component" value="Unassembled WGS sequence"/>
</dbReference>
<dbReference type="RefSeq" id="WP_159436915.1">
    <property type="nucleotide sequence ID" value="NZ_FQXJ01000005.1"/>
</dbReference>
<keyword evidence="3" id="KW-1185">Reference proteome</keyword>
<proteinExistence type="predicted"/>
<evidence type="ECO:0000313" key="3">
    <source>
        <dbReference type="Proteomes" id="UP000183954"/>
    </source>
</evidence>
<protein>
    <submittedName>
        <fullName evidence="2">Uncharacterized protein</fullName>
    </submittedName>
</protein>
<name>A0A1M5WT07_9FIRM</name>
<evidence type="ECO:0000256" key="1">
    <source>
        <dbReference type="SAM" id="MobiDB-lite"/>
    </source>
</evidence>
<feature type="region of interest" description="Disordered" evidence="1">
    <location>
        <begin position="1"/>
        <end position="52"/>
    </location>
</feature>
<feature type="compositionally biased region" description="Basic and acidic residues" evidence="1">
    <location>
        <begin position="32"/>
        <end position="46"/>
    </location>
</feature>
<accession>A0A1M5WT07</accession>
<dbReference type="EMBL" id="FQXJ01000005">
    <property type="protein sequence ID" value="SHH90163.1"/>
    <property type="molecule type" value="Genomic_DNA"/>
</dbReference>
<dbReference type="OrthoDB" id="1799590at2"/>
<reference evidence="3" key="1">
    <citation type="submission" date="2016-11" db="EMBL/GenBank/DDBJ databases">
        <authorList>
            <person name="Varghese N."/>
            <person name="Submissions S."/>
        </authorList>
    </citation>
    <scope>NUCLEOTIDE SEQUENCE [LARGE SCALE GENOMIC DNA]</scope>
    <source>
        <strain evidence="3">DSM 15449</strain>
    </source>
</reference>
<gene>
    <name evidence="2" type="ORF">SAMN02746098_01748</name>
</gene>
<sequence length="52" mass="5728">MTSPKNKVSNPKEAQPSKLNPKTSSKPITTGENKDDVIFTKDKSPDDLEILD</sequence>